<dbReference type="PANTHER" id="PTHR30290">
    <property type="entry name" value="PERIPLASMIC BINDING COMPONENT OF ABC TRANSPORTER"/>
    <property type="match status" value="1"/>
</dbReference>
<protein>
    <submittedName>
        <fullName evidence="6">ABC transporter substrate-binding protein</fullName>
    </submittedName>
</protein>
<dbReference type="GO" id="GO:0030288">
    <property type="term" value="C:outer membrane-bounded periplasmic space"/>
    <property type="evidence" value="ECO:0007669"/>
    <property type="project" value="TreeGrafter"/>
</dbReference>
<feature type="region of interest" description="Disordered" evidence="4">
    <location>
        <begin position="555"/>
        <end position="575"/>
    </location>
</feature>
<dbReference type="GO" id="GO:1904680">
    <property type="term" value="F:peptide transmembrane transporter activity"/>
    <property type="evidence" value="ECO:0007669"/>
    <property type="project" value="TreeGrafter"/>
</dbReference>
<evidence type="ECO:0000256" key="3">
    <source>
        <dbReference type="ARBA" id="ARBA00022729"/>
    </source>
</evidence>
<keyword evidence="7" id="KW-1185">Reference proteome</keyword>
<dbReference type="CDD" id="cd08497">
    <property type="entry name" value="MbnE-like"/>
    <property type="match status" value="1"/>
</dbReference>
<dbReference type="InterPro" id="IPR030678">
    <property type="entry name" value="Peptide/Ni-bd"/>
</dbReference>
<dbReference type="Proteomes" id="UP000631694">
    <property type="component" value="Unassembled WGS sequence"/>
</dbReference>
<dbReference type="InterPro" id="IPR000914">
    <property type="entry name" value="SBP_5_dom"/>
</dbReference>
<dbReference type="Gene3D" id="3.10.105.10">
    <property type="entry name" value="Dipeptide-binding Protein, Domain 3"/>
    <property type="match status" value="1"/>
</dbReference>
<name>A0A931I538_9HYPH</name>
<evidence type="ECO:0000256" key="1">
    <source>
        <dbReference type="ARBA" id="ARBA00004418"/>
    </source>
</evidence>
<dbReference type="GO" id="GO:0042884">
    <property type="term" value="P:microcin transport"/>
    <property type="evidence" value="ECO:0007669"/>
    <property type="project" value="TreeGrafter"/>
</dbReference>
<dbReference type="AlphaFoldDB" id="A0A931I538"/>
<keyword evidence="3" id="KW-0732">Signal</keyword>
<dbReference type="Pfam" id="PF00496">
    <property type="entry name" value="SBP_bac_5"/>
    <property type="match status" value="1"/>
</dbReference>
<reference evidence="6" key="1">
    <citation type="submission" date="2020-12" db="EMBL/GenBank/DDBJ databases">
        <title>Methylobrevis albus sp. nov., isolated from fresh water lack sediment.</title>
        <authorList>
            <person name="Zou Q."/>
        </authorList>
    </citation>
    <scope>NUCLEOTIDE SEQUENCE</scope>
    <source>
        <strain evidence="6">L22</strain>
    </source>
</reference>
<evidence type="ECO:0000256" key="4">
    <source>
        <dbReference type="SAM" id="MobiDB-lite"/>
    </source>
</evidence>
<organism evidence="6 7">
    <name type="scientific">Methylobrevis albus</name>
    <dbReference type="NCBI Taxonomy" id="2793297"/>
    <lineage>
        <taxon>Bacteria</taxon>
        <taxon>Pseudomonadati</taxon>
        <taxon>Pseudomonadota</taxon>
        <taxon>Alphaproteobacteria</taxon>
        <taxon>Hyphomicrobiales</taxon>
        <taxon>Pleomorphomonadaceae</taxon>
        <taxon>Methylobrevis</taxon>
    </lineage>
</organism>
<evidence type="ECO:0000313" key="6">
    <source>
        <dbReference type="EMBL" id="MBH0239729.1"/>
    </source>
</evidence>
<comment type="similarity">
    <text evidence="2">Belongs to the bacterial solute-binding protein 5 family.</text>
</comment>
<dbReference type="SUPFAM" id="SSF53850">
    <property type="entry name" value="Periplasmic binding protein-like II"/>
    <property type="match status" value="1"/>
</dbReference>
<dbReference type="InterPro" id="IPR039424">
    <property type="entry name" value="SBP_5"/>
</dbReference>
<proteinExistence type="inferred from homology"/>
<evidence type="ECO:0000313" key="7">
    <source>
        <dbReference type="Proteomes" id="UP000631694"/>
    </source>
</evidence>
<evidence type="ECO:0000256" key="2">
    <source>
        <dbReference type="ARBA" id="ARBA00005695"/>
    </source>
</evidence>
<feature type="domain" description="Solute-binding protein family 5" evidence="5">
    <location>
        <begin position="75"/>
        <end position="483"/>
    </location>
</feature>
<accession>A0A931I538</accession>
<dbReference type="PANTHER" id="PTHR30290:SF64">
    <property type="entry name" value="ABC TRANSPORTER PERIPLASMIC BINDING PROTEIN"/>
    <property type="match status" value="1"/>
</dbReference>
<dbReference type="GO" id="GO:0043190">
    <property type="term" value="C:ATP-binding cassette (ABC) transporter complex"/>
    <property type="evidence" value="ECO:0007669"/>
    <property type="project" value="InterPro"/>
</dbReference>
<dbReference type="PIRSF" id="PIRSF002741">
    <property type="entry name" value="MppA"/>
    <property type="match status" value="1"/>
</dbReference>
<comment type="caution">
    <text evidence="6">The sequence shown here is derived from an EMBL/GenBank/DDBJ whole genome shotgun (WGS) entry which is preliminary data.</text>
</comment>
<sequence length="575" mass="63913">MHGTPALAADFAHLPYVDPSAPKGGRIAYGFVGTFESLNPFIVRGNAPRGIADAIIGNNVFETLLVRSAAEPFTLYGLIAAAVETADDRSWIAFRAHPEARFSDGSPLTIDDVIFSVELLGTKGRPIYRDRFRRIVATERLGSDGVRFRFEGGADRELAMLIGLMPVLSKAKVDPETFDQSSLTPLLGSGPYTIAEVRPGQRLGLARNPDYWAKDLPIKRGFDNFDEIRIEYFRDGNSLFEAFKKGDVDVHFETDAGRWAEGYDFPAARAGAVVRDSFVSGIPKGMNAFVFNTRRKPFDDPRVREAFTYLFDFEWVNRNLYFGAYTRTSSFFEASGLSAVGQPATDAERALLAPFGDAVLPEVMDGSYRPPGSDGSGRDRANLRKALDLLQSAGFRLAGRSLLGPDGQPFSFEFLVNAREQERLAIAFRPMLQRLGIDMQVRSVDSTQYWDRQKQYDFDMLQMLWTASLSPGREQLNRWSSEAADVDGTFNFAGVKNPAVDAMIDALLAATSREDFEAAVRALDRVLISGRYVIPLFHLAEDRIAHWVRVTGPPPQQPSGFQTPTWWFDPDAPKP</sequence>
<dbReference type="GO" id="GO:0015833">
    <property type="term" value="P:peptide transport"/>
    <property type="evidence" value="ECO:0007669"/>
    <property type="project" value="TreeGrafter"/>
</dbReference>
<dbReference type="EMBL" id="JADZLT010000056">
    <property type="protein sequence ID" value="MBH0239729.1"/>
    <property type="molecule type" value="Genomic_DNA"/>
</dbReference>
<gene>
    <name evidence="6" type="ORF">I5731_18060</name>
</gene>
<evidence type="ECO:0000259" key="5">
    <source>
        <dbReference type="Pfam" id="PF00496"/>
    </source>
</evidence>
<comment type="subcellular location">
    <subcellularLocation>
        <location evidence="1">Periplasm</location>
    </subcellularLocation>
</comment>
<dbReference type="Gene3D" id="3.40.190.10">
    <property type="entry name" value="Periplasmic binding protein-like II"/>
    <property type="match status" value="1"/>
</dbReference>